<dbReference type="Pfam" id="PF00389">
    <property type="entry name" value="2-Hacid_dh"/>
    <property type="match status" value="1"/>
</dbReference>
<evidence type="ECO:0000256" key="1">
    <source>
        <dbReference type="ARBA" id="ARBA00023002"/>
    </source>
</evidence>
<dbReference type="InterPro" id="IPR029753">
    <property type="entry name" value="D-isomer_DH_CS"/>
</dbReference>
<dbReference type="Gene3D" id="3.40.50.720">
    <property type="entry name" value="NAD(P)-binding Rossmann-like Domain"/>
    <property type="match status" value="2"/>
</dbReference>
<dbReference type="PROSITE" id="PS00671">
    <property type="entry name" value="D_2_HYDROXYACID_DH_3"/>
    <property type="match status" value="1"/>
</dbReference>
<comment type="similarity">
    <text evidence="3">Belongs to the D-isomer specific 2-hydroxyacid dehydrogenase family.</text>
</comment>
<feature type="domain" description="D-isomer specific 2-hydroxyacid dehydrogenase NAD-binding" evidence="5">
    <location>
        <begin position="108"/>
        <end position="284"/>
    </location>
</feature>
<dbReference type="AlphaFoldDB" id="A0A423NN22"/>
<organism evidence="6 7">
    <name type="scientific">Pseudomonas moraviensis</name>
    <dbReference type="NCBI Taxonomy" id="321662"/>
    <lineage>
        <taxon>Bacteria</taxon>
        <taxon>Pseudomonadati</taxon>
        <taxon>Pseudomonadota</taxon>
        <taxon>Gammaproteobacteria</taxon>
        <taxon>Pseudomonadales</taxon>
        <taxon>Pseudomonadaceae</taxon>
        <taxon>Pseudomonas</taxon>
    </lineage>
</organism>
<evidence type="ECO:0000313" key="6">
    <source>
        <dbReference type="EMBL" id="RON99669.1"/>
    </source>
</evidence>
<reference evidence="6 7" key="1">
    <citation type="submission" date="2016-10" db="EMBL/GenBank/DDBJ databases">
        <title>Comparative genome analysis of multiple Pseudomonas spp. focuses on biocontrol and plant growth promoting traits.</title>
        <authorList>
            <person name="Tao X.-Y."/>
            <person name="Taylor C.G."/>
        </authorList>
    </citation>
    <scope>NUCLEOTIDE SEQUENCE [LARGE SCALE GENOMIC DNA]</scope>
    <source>
        <strain evidence="6 7">36B3</strain>
    </source>
</reference>
<dbReference type="RefSeq" id="WP_123419595.1">
    <property type="nucleotide sequence ID" value="NZ_MOCA01000006.1"/>
</dbReference>
<dbReference type="GO" id="GO:0004617">
    <property type="term" value="F:phosphoglycerate dehydrogenase activity"/>
    <property type="evidence" value="ECO:0007669"/>
    <property type="project" value="TreeGrafter"/>
</dbReference>
<name>A0A423NN22_9PSED</name>
<dbReference type="Proteomes" id="UP000284207">
    <property type="component" value="Unassembled WGS sequence"/>
</dbReference>
<evidence type="ECO:0000259" key="4">
    <source>
        <dbReference type="Pfam" id="PF00389"/>
    </source>
</evidence>
<dbReference type="PANTHER" id="PTHR42938">
    <property type="entry name" value="FORMATE DEHYDROGENASE 1"/>
    <property type="match status" value="1"/>
</dbReference>
<evidence type="ECO:0000313" key="7">
    <source>
        <dbReference type="Proteomes" id="UP000284207"/>
    </source>
</evidence>
<accession>A0A423NN22</accession>
<protein>
    <submittedName>
        <fullName evidence="6">Hydroxyacid dehydrogenase</fullName>
    </submittedName>
</protein>
<dbReference type="SUPFAM" id="SSF52283">
    <property type="entry name" value="Formate/glycerate dehydrogenase catalytic domain-like"/>
    <property type="match status" value="1"/>
</dbReference>
<dbReference type="InterPro" id="IPR006140">
    <property type="entry name" value="D-isomer_DH_NAD-bd"/>
</dbReference>
<dbReference type="InterPro" id="IPR036291">
    <property type="entry name" value="NAD(P)-bd_dom_sf"/>
</dbReference>
<comment type="caution">
    <text evidence="6">The sequence shown here is derived from an EMBL/GenBank/DDBJ whole genome shotgun (WGS) entry which is preliminary data.</text>
</comment>
<feature type="domain" description="D-isomer specific 2-hydroxyacid dehydrogenase catalytic" evidence="4">
    <location>
        <begin position="28"/>
        <end position="308"/>
    </location>
</feature>
<dbReference type="CDD" id="cd12175">
    <property type="entry name" value="2-Hacid_dh_11"/>
    <property type="match status" value="1"/>
</dbReference>
<dbReference type="EMBL" id="MOCA01000006">
    <property type="protein sequence ID" value="RON99669.1"/>
    <property type="molecule type" value="Genomic_DNA"/>
</dbReference>
<dbReference type="Pfam" id="PF02826">
    <property type="entry name" value="2-Hacid_dh_C"/>
    <property type="match status" value="1"/>
</dbReference>
<evidence type="ECO:0000256" key="3">
    <source>
        <dbReference type="RuleBase" id="RU003719"/>
    </source>
</evidence>
<sequence length="321" mass="33833">MRIVFCGETFPDTAEALRQALPVDAGDEVIVWSGEDLKTLPDDIDVLIPKMHGVDSHLLETSRCRLVQQWGVGLEGVDVFAADELGIAVANVSANGGNADSVAEHAVLLILALLRNLTQAQLNVRNGVLGAPSGGMLAGRTVCLYGLGAIALPLARRLKSFDVNLIGLTRQFSATKMAEFGLDECYSLDQKAVCLKRADILVICARLTPETRNSIGADELSYLPSGALLINVARGGLVEEAALIGALHSGHLGGAGIDVYWREPIDTQHPLLQMSNVVATPHIAGITLDSLTDIAAGVAANINRLRAGLPLVGLANPQTTE</sequence>
<keyword evidence="2" id="KW-0520">NAD</keyword>
<dbReference type="GO" id="GO:0051287">
    <property type="term" value="F:NAD binding"/>
    <property type="evidence" value="ECO:0007669"/>
    <property type="project" value="InterPro"/>
</dbReference>
<dbReference type="PANTHER" id="PTHR42938:SF25">
    <property type="entry name" value="D-ISOMER SPECIFIC 2-HYDROXYACID DEHYDROGENASE FAMILY PROTEIN"/>
    <property type="match status" value="1"/>
</dbReference>
<proteinExistence type="inferred from homology"/>
<dbReference type="SUPFAM" id="SSF51735">
    <property type="entry name" value="NAD(P)-binding Rossmann-fold domains"/>
    <property type="match status" value="1"/>
</dbReference>
<evidence type="ECO:0000256" key="2">
    <source>
        <dbReference type="ARBA" id="ARBA00023027"/>
    </source>
</evidence>
<keyword evidence="1 3" id="KW-0560">Oxidoreductase</keyword>
<gene>
    <name evidence="6" type="ORF">BK674_19785</name>
</gene>
<dbReference type="InterPro" id="IPR006139">
    <property type="entry name" value="D-isomer_2_OHA_DH_cat_dom"/>
</dbReference>
<evidence type="ECO:0000259" key="5">
    <source>
        <dbReference type="Pfam" id="PF02826"/>
    </source>
</evidence>